<sequence length="183" mass="19885">MLSFPPLFALVFTALFSIGSARPHEKRAQQFNIYAFGDHISGLQVYYSDGAAVIGDPTQTNSTDILPVYFTVSDATSSSGNTFTAHSENKAKALSDEVLYISNDGTDKVGFASSTEKSSGKLTNVWWLYGRYVMTNVDGATFYAEQTSNGWYALSWSSADQSETGKTLVTLRTIEPSTNSVLP</sequence>
<accession>A0A9W9TR77</accession>
<feature type="chain" id="PRO_5040751617" evidence="1">
    <location>
        <begin position="22"/>
        <end position="183"/>
    </location>
</feature>
<keyword evidence="3" id="KW-1185">Reference proteome</keyword>
<dbReference type="RefSeq" id="XP_056503202.1">
    <property type="nucleotide sequence ID" value="XM_056643790.1"/>
</dbReference>
<gene>
    <name evidence="2" type="ORF">N7469_004870</name>
</gene>
<keyword evidence="1" id="KW-0732">Signal</keyword>
<reference evidence="2" key="1">
    <citation type="submission" date="2022-11" db="EMBL/GenBank/DDBJ databases">
        <authorList>
            <person name="Petersen C."/>
        </authorList>
    </citation>
    <scope>NUCLEOTIDE SEQUENCE</scope>
    <source>
        <strain evidence="2">IBT 23319</strain>
    </source>
</reference>
<reference evidence="2" key="2">
    <citation type="journal article" date="2023" name="IMA Fungus">
        <title>Comparative genomic study of the Penicillium genus elucidates a diverse pangenome and 15 lateral gene transfer events.</title>
        <authorList>
            <person name="Petersen C."/>
            <person name="Sorensen T."/>
            <person name="Nielsen M.R."/>
            <person name="Sondergaard T.E."/>
            <person name="Sorensen J.L."/>
            <person name="Fitzpatrick D.A."/>
            <person name="Frisvad J.C."/>
            <person name="Nielsen K.L."/>
        </authorList>
    </citation>
    <scope>NUCLEOTIDE SEQUENCE</scope>
    <source>
        <strain evidence="2">IBT 23319</strain>
    </source>
</reference>
<comment type="caution">
    <text evidence="2">The sequence shown here is derived from an EMBL/GenBank/DDBJ whole genome shotgun (WGS) entry which is preliminary data.</text>
</comment>
<dbReference type="Proteomes" id="UP001147733">
    <property type="component" value="Unassembled WGS sequence"/>
</dbReference>
<evidence type="ECO:0000313" key="2">
    <source>
        <dbReference type="EMBL" id="KAJ5235702.1"/>
    </source>
</evidence>
<dbReference type="EMBL" id="JAPQKT010000003">
    <property type="protein sequence ID" value="KAJ5235702.1"/>
    <property type="molecule type" value="Genomic_DNA"/>
</dbReference>
<dbReference type="AlphaFoldDB" id="A0A9W9TR77"/>
<dbReference type="OrthoDB" id="5230873at2759"/>
<name>A0A9W9TR77_PENCI</name>
<dbReference type="GeneID" id="81382957"/>
<proteinExistence type="predicted"/>
<evidence type="ECO:0000256" key="1">
    <source>
        <dbReference type="SAM" id="SignalP"/>
    </source>
</evidence>
<feature type="signal peptide" evidence="1">
    <location>
        <begin position="1"/>
        <end position="21"/>
    </location>
</feature>
<evidence type="ECO:0000313" key="3">
    <source>
        <dbReference type="Proteomes" id="UP001147733"/>
    </source>
</evidence>
<protein>
    <submittedName>
        <fullName evidence="2">Uncharacterized protein</fullName>
    </submittedName>
</protein>
<organism evidence="2 3">
    <name type="scientific">Penicillium citrinum</name>
    <dbReference type="NCBI Taxonomy" id="5077"/>
    <lineage>
        <taxon>Eukaryota</taxon>
        <taxon>Fungi</taxon>
        <taxon>Dikarya</taxon>
        <taxon>Ascomycota</taxon>
        <taxon>Pezizomycotina</taxon>
        <taxon>Eurotiomycetes</taxon>
        <taxon>Eurotiomycetidae</taxon>
        <taxon>Eurotiales</taxon>
        <taxon>Aspergillaceae</taxon>
        <taxon>Penicillium</taxon>
    </lineage>
</organism>